<keyword evidence="1" id="KW-1133">Transmembrane helix</keyword>
<gene>
    <name evidence="2" type="primary">wcbD</name>
    <name evidence="2" type="ORF">GCM10007301_45420</name>
</gene>
<dbReference type="RefSeq" id="WP_188582884.1">
    <property type="nucleotide sequence ID" value="NZ_BMCT01000008.1"/>
</dbReference>
<dbReference type="EMBL" id="BMCT01000008">
    <property type="protein sequence ID" value="GGF80203.1"/>
    <property type="molecule type" value="Genomic_DNA"/>
</dbReference>
<evidence type="ECO:0000313" key="2">
    <source>
        <dbReference type="EMBL" id="GGF80203.1"/>
    </source>
</evidence>
<keyword evidence="3" id="KW-1185">Reference proteome</keyword>
<dbReference type="GO" id="GO:0004713">
    <property type="term" value="F:protein tyrosine kinase activity"/>
    <property type="evidence" value="ECO:0007669"/>
    <property type="project" value="TreeGrafter"/>
</dbReference>
<dbReference type="PANTHER" id="PTHR32309">
    <property type="entry name" value="TYROSINE-PROTEIN KINASE"/>
    <property type="match status" value="1"/>
</dbReference>
<comment type="caution">
    <text evidence="2">The sequence shown here is derived from an EMBL/GenBank/DDBJ whole genome shotgun (WGS) entry which is preliminary data.</text>
</comment>
<keyword evidence="1" id="KW-0472">Membrane</keyword>
<reference evidence="2" key="1">
    <citation type="journal article" date="2014" name="Int. J. Syst. Evol. Microbiol.">
        <title>Complete genome sequence of Corynebacterium casei LMG S-19264T (=DSM 44701T), isolated from a smear-ripened cheese.</title>
        <authorList>
            <consortium name="US DOE Joint Genome Institute (JGI-PGF)"/>
            <person name="Walter F."/>
            <person name="Albersmeier A."/>
            <person name="Kalinowski J."/>
            <person name="Ruckert C."/>
        </authorList>
    </citation>
    <scope>NUCLEOTIDE SEQUENCE</scope>
    <source>
        <strain evidence="2">CCM 7897</strain>
    </source>
</reference>
<dbReference type="AlphaFoldDB" id="A0A917CAW2"/>
<sequence length="414" mass="45749">MNETATGTTRPEARIADQQPLQLPARRRIELVPIQAQQPADGPQVGEDPHAKPLWRRYGLFAVLFALPVLSAIVYFGLIASDVYLSEAKFLVRSSARSTGASLSSMIQSESMARAADETYAVSEYMISRDAAAALAKTAGLRDIMQRSEADMFNRYPSFFGKENEDQFFRAYKRLVSVETDGATGISTLVARAYRPEDAEVLAAALIQTAEQFVNKLNLRSNEDAVKFSEAMVKDAQVRLSDVETRLATYRNTQLVVDPEKESTASLAILGRMTTEIARLEASLSQQMAMAPESPAIAPLRERIVAYRAEMQKQQKNVVGGANSIASKLQGYELLVIERELAARAMAVATASLESARQEAQSQRIYLQKITEPSLPDQADQPKRMQGILVVAFLAFCIYWIARSIISNTMEHQA</sequence>
<keyword evidence="1" id="KW-0812">Transmembrane</keyword>
<proteinExistence type="predicted"/>
<organism evidence="2 3">
    <name type="scientific">Azorhizobium oxalatiphilum</name>
    <dbReference type="NCBI Taxonomy" id="980631"/>
    <lineage>
        <taxon>Bacteria</taxon>
        <taxon>Pseudomonadati</taxon>
        <taxon>Pseudomonadota</taxon>
        <taxon>Alphaproteobacteria</taxon>
        <taxon>Hyphomicrobiales</taxon>
        <taxon>Xanthobacteraceae</taxon>
        <taxon>Azorhizobium</taxon>
    </lineage>
</organism>
<dbReference type="PANTHER" id="PTHR32309:SF13">
    <property type="entry name" value="FERRIC ENTEROBACTIN TRANSPORT PROTEIN FEPE"/>
    <property type="match status" value="1"/>
</dbReference>
<dbReference type="GO" id="GO:0005886">
    <property type="term" value="C:plasma membrane"/>
    <property type="evidence" value="ECO:0007669"/>
    <property type="project" value="TreeGrafter"/>
</dbReference>
<accession>A0A917CAW2</accession>
<dbReference type="InterPro" id="IPR050445">
    <property type="entry name" value="Bact_polysacc_biosynth/exp"/>
</dbReference>
<evidence type="ECO:0000256" key="1">
    <source>
        <dbReference type="SAM" id="Phobius"/>
    </source>
</evidence>
<feature type="transmembrane region" description="Helical" evidence="1">
    <location>
        <begin position="388"/>
        <end position="406"/>
    </location>
</feature>
<dbReference type="Proteomes" id="UP000606044">
    <property type="component" value="Unassembled WGS sequence"/>
</dbReference>
<evidence type="ECO:0000313" key="3">
    <source>
        <dbReference type="Proteomes" id="UP000606044"/>
    </source>
</evidence>
<reference evidence="2" key="2">
    <citation type="submission" date="2020-09" db="EMBL/GenBank/DDBJ databases">
        <authorList>
            <person name="Sun Q."/>
            <person name="Sedlacek I."/>
        </authorList>
    </citation>
    <scope>NUCLEOTIDE SEQUENCE</scope>
    <source>
        <strain evidence="2">CCM 7897</strain>
    </source>
</reference>
<protein>
    <submittedName>
        <fullName evidence="2">Capsule polysaccharide export protein</fullName>
    </submittedName>
</protein>
<name>A0A917CAW2_9HYPH</name>
<feature type="transmembrane region" description="Helical" evidence="1">
    <location>
        <begin position="58"/>
        <end position="85"/>
    </location>
</feature>